<accession>A0A077MDR6</accession>
<keyword evidence="2" id="KW-1185">Reference proteome</keyword>
<dbReference type="InterPro" id="IPR036465">
    <property type="entry name" value="vWFA_dom_sf"/>
</dbReference>
<dbReference type="STRING" id="1193518.BN13_30034"/>
<organism evidence="1 2">
    <name type="scientific">Nostocoides jenkinsii Ben 74</name>
    <dbReference type="NCBI Taxonomy" id="1193518"/>
    <lineage>
        <taxon>Bacteria</taxon>
        <taxon>Bacillati</taxon>
        <taxon>Actinomycetota</taxon>
        <taxon>Actinomycetes</taxon>
        <taxon>Micrococcales</taxon>
        <taxon>Intrasporangiaceae</taxon>
        <taxon>Nostocoides</taxon>
    </lineage>
</organism>
<dbReference type="OrthoDB" id="9790144at2"/>
<dbReference type="AlphaFoldDB" id="A0A077MDR6"/>
<comment type="caution">
    <text evidence="1">The sequence shown here is derived from an EMBL/GenBank/DDBJ whole genome shotgun (WGS) entry which is preliminary data.</text>
</comment>
<dbReference type="CDD" id="cd00198">
    <property type="entry name" value="vWFA"/>
    <property type="match status" value="1"/>
</dbReference>
<dbReference type="EMBL" id="CAJC01000139">
    <property type="protein sequence ID" value="CCI53082.1"/>
    <property type="molecule type" value="Genomic_DNA"/>
</dbReference>
<dbReference type="SUPFAM" id="SSF53300">
    <property type="entry name" value="vWA-like"/>
    <property type="match status" value="1"/>
</dbReference>
<dbReference type="Gene3D" id="3.40.50.410">
    <property type="entry name" value="von Willebrand factor, type A domain"/>
    <property type="match status" value="1"/>
</dbReference>
<protein>
    <recommendedName>
        <fullName evidence="3">von Willebrand factor type A</fullName>
    </recommendedName>
</protein>
<evidence type="ECO:0008006" key="3">
    <source>
        <dbReference type="Google" id="ProtNLM"/>
    </source>
</evidence>
<evidence type="ECO:0000313" key="1">
    <source>
        <dbReference type="EMBL" id="CCI53082.1"/>
    </source>
</evidence>
<name>A0A077MDR6_9MICO</name>
<reference evidence="1 2" key="1">
    <citation type="journal article" date="2013" name="ISME J.">
        <title>A metabolic model for members of the genus Tetrasphaera involved in enhanced biological phosphorus removal.</title>
        <authorList>
            <person name="Kristiansen R."/>
            <person name="Nguyen H.T.T."/>
            <person name="Saunders A.M."/>
            <person name="Nielsen J.L."/>
            <person name="Wimmer R."/>
            <person name="Le V.Q."/>
            <person name="McIlroy S.J."/>
            <person name="Petrovski S."/>
            <person name="Seviour R.J."/>
            <person name="Calteau A."/>
            <person name="Nielsen K.L."/>
            <person name="Nielsen P.H."/>
        </authorList>
    </citation>
    <scope>NUCLEOTIDE SEQUENCE [LARGE SCALE GENOMIC DNA]</scope>
    <source>
        <strain evidence="1 2">Ben 74</strain>
    </source>
</reference>
<gene>
    <name evidence="1" type="ORF">BN13_30034</name>
</gene>
<sequence length="213" mass="22885">MTDPNRTHIYFLLDRSGSMESIKADTVGGFAAFIAEQRQTAGDCRVTLAQFDNGYEVVYRDRSVADVPTLDLQPRGMTALLDATGRLITDAGAALSALPERQRPGTVVVAIMTDGQENASREWTHAAVKALIEQQEQTYNWQFLYMGADQDAIEVGASIGIATHNALTYSRANAVEALSAAGSMVGDLRRARKAAPAAALRGYTDQERTAAGS</sequence>
<dbReference type="Proteomes" id="UP000035720">
    <property type="component" value="Unassembled WGS sequence"/>
</dbReference>
<dbReference type="RefSeq" id="WP_048543615.1">
    <property type="nucleotide sequence ID" value="NZ_HF571038.1"/>
</dbReference>
<proteinExistence type="predicted"/>
<evidence type="ECO:0000313" key="2">
    <source>
        <dbReference type="Proteomes" id="UP000035720"/>
    </source>
</evidence>